<dbReference type="UniPathway" id="UPA00378"/>
<keyword evidence="10" id="KW-0479">Metal-binding</keyword>
<evidence type="ECO:0000256" key="18">
    <source>
        <dbReference type="ARBA" id="ARBA00059243"/>
    </source>
</evidence>
<feature type="transmembrane region" description="Helical" evidence="20">
    <location>
        <begin position="415"/>
        <end position="437"/>
    </location>
</feature>
<feature type="domain" description="STT3/PglB/AglB core" evidence="22">
    <location>
        <begin position="536"/>
        <end position="585"/>
    </location>
</feature>
<evidence type="ECO:0000313" key="25">
    <source>
        <dbReference type="Proteomes" id="UP001220256"/>
    </source>
</evidence>
<evidence type="ECO:0000256" key="20">
    <source>
        <dbReference type="SAM" id="Phobius"/>
    </source>
</evidence>
<dbReference type="PANTHER" id="PTHR13872">
    <property type="entry name" value="DOLICHYL-DIPHOSPHOOLIGOSACCHARIDE--PROTEIN GLYCOSYLTRANSFERASE SUBUNIT"/>
    <property type="match status" value="1"/>
</dbReference>
<feature type="transmembrane region" description="Helical" evidence="20">
    <location>
        <begin position="145"/>
        <end position="163"/>
    </location>
</feature>
<evidence type="ECO:0000256" key="16">
    <source>
        <dbReference type="ARBA" id="ARBA00023211"/>
    </source>
</evidence>
<feature type="transmembrane region" description="Helical" evidence="20">
    <location>
        <begin position="119"/>
        <end position="139"/>
    </location>
</feature>
<keyword evidence="9 20" id="KW-0812">Transmembrane</keyword>
<feature type="transmembrane region" description="Helical" evidence="20">
    <location>
        <begin position="211"/>
        <end position="234"/>
    </location>
</feature>
<dbReference type="GO" id="GO:0043687">
    <property type="term" value="P:post-translational protein modification"/>
    <property type="evidence" value="ECO:0007669"/>
    <property type="project" value="TreeGrafter"/>
</dbReference>
<feature type="transmembrane region" description="Helical" evidence="20">
    <location>
        <begin position="391"/>
        <end position="409"/>
    </location>
</feature>
<comment type="cofactor">
    <cofactor evidence="1">
        <name>Mn(2+)</name>
        <dbReference type="ChEBI" id="CHEBI:29035"/>
    </cofactor>
</comment>
<dbReference type="Gene3D" id="3.40.50.12610">
    <property type="match status" value="1"/>
</dbReference>
<evidence type="ECO:0000313" key="23">
    <source>
        <dbReference type="EMBL" id="KAJ5269282.1"/>
    </source>
</evidence>
<organism evidence="24">
    <name type="scientific">Penicillium chrysogenum</name>
    <name type="common">Penicillium notatum</name>
    <dbReference type="NCBI Taxonomy" id="5076"/>
    <lineage>
        <taxon>Eukaryota</taxon>
        <taxon>Fungi</taxon>
        <taxon>Dikarya</taxon>
        <taxon>Ascomycota</taxon>
        <taxon>Pezizomycotina</taxon>
        <taxon>Eurotiomycetes</taxon>
        <taxon>Eurotiomycetidae</taxon>
        <taxon>Eurotiales</taxon>
        <taxon>Aspergillaceae</taxon>
        <taxon>Penicillium</taxon>
        <taxon>Penicillium chrysogenum species complex</taxon>
    </lineage>
</organism>
<evidence type="ECO:0000256" key="17">
    <source>
        <dbReference type="ARBA" id="ARBA00048829"/>
    </source>
</evidence>
<evidence type="ECO:0000256" key="15">
    <source>
        <dbReference type="ARBA" id="ARBA00023180"/>
    </source>
</evidence>
<evidence type="ECO:0000259" key="22">
    <source>
        <dbReference type="Pfam" id="PF21436"/>
    </source>
</evidence>
<dbReference type="GO" id="GO:0046872">
    <property type="term" value="F:metal ion binding"/>
    <property type="evidence" value="ECO:0007669"/>
    <property type="project" value="UniProtKB-KW"/>
</dbReference>
<evidence type="ECO:0000256" key="4">
    <source>
        <dbReference type="ARBA" id="ARBA00004922"/>
    </source>
</evidence>
<evidence type="ECO:0000256" key="8">
    <source>
        <dbReference type="ARBA" id="ARBA00022679"/>
    </source>
</evidence>
<dbReference type="AlphaFoldDB" id="A0A167TI23"/>
<keyword evidence="11" id="KW-0256">Endoplasmic reticulum</keyword>
<feature type="transmembrane region" description="Helical" evidence="20">
    <location>
        <begin position="175"/>
        <end position="191"/>
    </location>
</feature>
<keyword evidence="8 24" id="KW-0808">Transferase</keyword>
<dbReference type="PANTHER" id="PTHR13872:SF1">
    <property type="entry name" value="DOLICHYL-DIPHOSPHOOLIGOSACCHARIDE--PROTEIN GLYCOSYLTRANSFERASE SUBUNIT STT3B"/>
    <property type="match status" value="1"/>
</dbReference>
<comment type="subcellular location">
    <subcellularLocation>
        <location evidence="3">Endoplasmic reticulum membrane</location>
        <topology evidence="3">Multi-pass membrane protein</topology>
    </subcellularLocation>
</comment>
<dbReference type="Pfam" id="PF02516">
    <property type="entry name" value="STT3"/>
    <property type="match status" value="1"/>
</dbReference>
<dbReference type="EMBL" id="CM002799">
    <property type="protein sequence ID" value="KZN88296.1"/>
    <property type="molecule type" value="Genomic_DNA"/>
</dbReference>
<keyword evidence="7" id="KW-0328">Glycosyltransferase</keyword>
<evidence type="ECO:0000313" key="24">
    <source>
        <dbReference type="EMBL" id="KZN88296.1"/>
    </source>
</evidence>
<dbReference type="InterPro" id="IPR048307">
    <property type="entry name" value="STT3_N"/>
</dbReference>
<reference evidence="24" key="1">
    <citation type="journal article" date="2014" name="Genome Announc.">
        <title>Complete sequencing and chromosome-scale genome assembly of the industrial progenitor strain P2niaD18 from the penicillin producer Penicillium chrysogenum.</title>
        <authorList>
            <person name="Specht T."/>
            <person name="Dahlmann T.A."/>
            <person name="Zadra I."/>
            <person name="Kurnsteiner H."/>
            <person name="Kuck U."/>
        </authorList>
    </citation>
    <scope>NUCLEOTIDE SEQUENCE [LARGE SCALE GENOMIC DNA]</scope>
    <source>
        <strain evidence="24">P2niaD18</strain>
    </source>
</reference>
<gene>
    <name evidence="24" type="ORF">EN45_068680</name>
    <name evidence="23" type="ORF">N7505_005040</name>
</gene>
<feature type="transmembrane region" description="Helical" evidence="20">
    <location>
        <begin position="463"/>
        <end position="487"/>
    </location>
</feature>
<keyword evidence="16" id="KW-0464">Manganese</keyword>
<dbReference type="Proteomes" id="UP001220256">
    <property type="component" value="Unassembled WGS sequence"/>
</dbReference>
<protein>
    <recommendedName>
        <fullName evidence="19">Dolichyl-diphosphooligosaccharide--protein glycosyltransferase subunit STT3</fullName>
        <ecNumber evidence="6">2.4.99.18</ecNumber>
    </recommendedName>
</protein>
<dbReference type="FunFam" id="3.40.50.12610:FF:000001">
    <property type="entry name" value="Dolichyl-diphosphooligosaccharide--protein glycosyltransferase subunit STT3B"/>
    <property type="match status" value="1"/>
</dbReference>
<feature type="domain" description="Oligosaccharyl transferase STT3 N-terminal" evidence="21">
    <location>
        <begin position="22"/>
        <end position="422"/>
    </location>
</feature>
<proteinExistence type="inferred from homology"/>
<dbReference type="InterPro" id="IPR048999">
    <property type="entry name" value="STT3-PglB_core"/>
</dbReference>
<name>A0A167TI23_PENCH</name>
<dbReference type="GO" id="GO:0004579">
    <property type="term" value="F:dolichyl-diphosphooligosaccharide-protein glycotransferase activity"/>
    <property type="evidence" value="ECO:0007669"/>
    <property type="project" value="UniProtKB-EC"/>
</dbReference>
<comment type="catalytic activity">
    <reaction evidence="17">
        <text>a di-trans,poly-cis-dolichyl diphosphooligosaccharide + L-asparaginyl-[protein] = N(4)-(oligosaccharide-(1-&gt;4)-N-acetyl-beta-D-glucosaminyl-(1-&gt;4)-N-acetyl-beta-D-glucosaminyl)-L-asparaginyl-[protein] + a di-trans,poly-cis-dolichyl diphosphate + H(+)</text>
        <dbReference type="Rhea" id="RHEA:22980"/>
        <dbReference type="Rhea" id="RHEA-COMP:12804"/>
        <dbReference type="Rhea" id="RHEA-COMP:12805"/>
        <dbReference type="Rhea" id="RHEA-COMP:19506"/>
        <dbReference type="Rhea" id="RHEA-COMP:19509"/>
        <dbReference type="ChEBI" id="CHEBI:15378"/>
        <dbReference type="ChEBI" id="CHEBI:50347"/>
        <dbReference type="ChEBI" id="CHEBI:57497"/>
        <dbReference type="ChEBI" id="CHEBI:57570"/>
        <dbReference type="ChEBI" id="CHEBI:132529"/>
        <dbReference type="EC" id="2.4.99.18"/>
    </reaction>
</comment>
<feature type="transmembrane region" description="Helical" evidence="20">
    <location>
        <begin position="21"/>
        <end position="43"/>
    </location>
</feature>
<evidence type="ECO:0000256" key="2">
    <source>
        <dbReference type="ARBA" id="ARBA00001946"/>
    </source>
</evidence>
<dbReference type="PhylomeDB" id="A0A167TI23"/>
<comment type="cofactor">
    <cofactor evidence="2">
        <name>Mg(2+)</name>
        <dbReference type="ChEBI" id="CHEBI:18420"/>
    </cofactor>
</comment>
<evidence type="ECO:0000256" key="6">
    <source>
        <dbReference type="ARBA" id="ARBA00012605"/>
    </source>
</evidence>
<evidence type="ECO:0000256" key="7">
    <source>
        <dbReference type="ARBA" id="ARBA00022676"/>
    </source>
</evidence>
<feature type="transmembrane region" description="Helical" evidence="20">
    <location>
        <begin position="273"/>
        <end position="295"/>
    </location>
</feature>
<evidence type="ECO:0000256" key="3">
    <source>
        <dbReference type="ARBA" id="ARBA00004477"/>
    </source>
</evidence>
<comment type="pathway">
    <text evidence="4">Protein modification; protein glycosylation.</text>
</comment>
<comment type="function">
    <text evidence="18">Catalytic subunit of the oligosaccharyl transferase (OST) complex that catalyzes the initial transfer of a defined glycan (Glc(3)Man(9)GlcNAc(2) in eukaryotes) from the lipid carrier dolichol-pyrophosphate to an asparagine residue within an Asn-X-Ser/Thr consensus motif in nascent polypeptide chains, the first step in protein N-glycosylation. N-glycosylation occurs cotranslationally and the complex associates with the Sec61 complex at the channel-forming translocon complex that mediates protein translocation across the endoplasmic reticulum (ER). All subunits are required for a maximal enzyme activity. This subunit contains the active site and the acceptor peptide and donor lipid-linked oligosaccharide (LLO) binding pockets.</text>
</comment>
<keyword evidence="14 20" id="KW-0472">Membrane</keyword>
<sequence length="741" mass="83137">MAPSSLDVVLKGSSGRNTRGLLRVIILCTIAAAAVSSRLFSVIRFESIIHEFDPWFNFRATKYLVENGFYSFWDWFDDRTWHPLGRVTGGTLYPGLMVTSGVIYHILRLLTIPVDIRNICVLLAPGFSGLTALAMYLLTSEMSDSPSAGLLAAAFMGITPGYISRSVAGSYDNEAIAIFLLVFTFYLWIKAVKNGSIMWGALTALFYGYMVSAWGGYVFITNLIPLHVFVLLCMGRYSTRVYISYTTWYALGTLGSMQIPFVGFLPIRNSDHMSALGVFGLIQLVAFAEFIRGYLPGKQFQKLLTSMVLLTFGLGFGGLVLLSVSGVIAPWSGRFYSLWDTGYAKIHIPIIASVSEHQPTAWPAFFFDLNFLIWLFPAGVFMCFQKLKDEHVFVVIYSVLASYFAGVMVRLMLTLTPIVCVAAALALSCILDNFLVASTPSTETKAKATTEDKSLRSARNPVVGIYSWFSKSVVVASVTLYLLMFVAHCTWVTSNAYSSPSVVLASKLPDGSQFIIDDYREAYYWLRQNTPDNAKIMSWWDYGYQIGGMADRPTLVDNNTWNNTHIATVGKAMSSREEVSYPILRQHDVDYVLVVFGGLLGYSGDDLNKFLWMVRIAEGIWPDEVKERDFFTARGEYRVDEEATPAMKNSLMYKMSYHNYQSLFPAGQAMDRVRGTRLPKESPQLNTLEEAFTSENWIVRLYKVKDLDNLGRDHSNAVAFDKGLKRKRATKRKGPRVLRTE</sequence>
<evidence type="ECO:0000256" key="10">
    <source>
        <dbReference type="ARBA" id="ARBA00022723"/>
    </source>
</evidence>
<evidence type="ECO:0000256" key="1">
    <source>
        <dbReference type="ARBA" id="ARBA00001936"/>
    </source>
</evidence>
<evidence type="ECO:0000256" key="19">
    <source>
        <dbReference type="ARBA" id="ARBA00067960"/>
    </source>
</evidence>
<keyword evidence="13 20" id="KW-1133">Transmembrane helix</keyword>
<evidence type="ECO:0000256" key="11">
    <source>
        <dbReference type="ARBA" id="ARBA00022824"/>
    </source>
</evidence>
<evidence type="ECO:0000256" key="9">
    <source>
        <dbReference type="ARBA" id="ARBA00022692"/>
    </source>
</evidence>
<dbReference type="EMBL" id="JAPVEB010000003">
    <property type="protein sequence ID" value="KAJ5269282.1"/>
    <property type="molecule type" value="Genomic_DNA"/>
</dbReference>
<feature type="transmembrane region" description="Helical" evidence="20">
    <location>
        <begin position="91"/>
        <end position="107"/>
    </location>
</feature>
<evidence type="ECO:0000256" key="14">
    <source>
        <dbReference type="ARBA" id="ARBA00023136"/>
    </source>
</evidence>
<evidence type="ECO:0000256" key="12">
    <source>
        <dbReference type="ARBA" id="ARBA00022842"/>
    </source>
</evidence>
<evidence type="ECO:0000256" key="13">
    <source>
        <dbReference type="ARBA" id="ARBA00022989"/>
    </source>
</evidence>
<reference evidence="23" key="2">
    <citation type="submission" date="2022-12" db="EMBL/GenBank/DDBJ databases">
        <authorList>
            <person name="Petersen C."/>
        </authorList>
    </citation>
    <scope>NUCLEOTIDE SEQUENCE</scope>
    <source>
        <strain evidence="23">IBT 3361</strain>
    </source>
</reference>
<dbReference type="Proteomes" id="UP000076449">
    <property type="component" value="Chromosome II"/>
</dbReference>
<dbReference type="GO" id="GO:0008250">
    <property type="term" value="C:oligosaccharyltransferase complex"/>
    <property type="evidence" value="ECO:0007669"/>
    <property type="project" value="UniProtKB-ARBA"/>
</dbReference>
<keyword evidence="12" id="KW-0460">Magnesium</keyword>
<reference evidence="23 25" key="3">
    <citation type="journal article" date="2023" name="IMA Fungus">
        <title>Comparative genomic study of the Penicillium genus elucidates a diverse pangenome and 15 lateral gene transfer events.</title>
        <authorList>
            <person name="Petersen C."/>
            <person name="Sorensen T."/>
            <person name="Nielsen M.R."/>
            <person name="Sondergaard T.E."/>
            <person name="Sorensen J.L."/>
            <person name="Fitzpatrick D.A."/>
            <person name="Frisvad J.C."/>
            <person name="Nielsen K.L."/>
        </authorList>
    </citation>
    <scope>NUCLEOTIDE SEQUENCE [LARGE SCALE GENOMIC DNA]</scope>
    <source>
        <strain evidence="23 25">IBT 3361</strain>
    </source>
</reference>
<dbReference type="InterPro" id="IPR003674">
    <property type="entry name" value="Oligo_trans_STT3"/>
</dbReference>
<dbReference type="EC" id="2.4.99.18" evidence="6"/>
<dbReference type="Pfam" id="PF21436">
    <property type="entry name" value="STT3-PglB_core"/>
    <property type="match status" value="1"/>
</dbReference>
<feature type="transmembrane region" description="Helical" evidence="20">
    <location>
        <begin position="307"/>
        <end position="331"/>
    </location>
</feature>
<keyword evidence="25" id="KW-1185">Reference proteome</keyword>
<dbReference type="OMA" id="TWYAIGT"/>
<feature type="transmembrane region" description="Helical" evidence="20">
    <location>
        <begin position="246"/>
        <end position="267"/>
    </location>
</feature>
<feature type="transmembrane region" description="Helical" evidence="20">
    <location>
        <begin position="364"/>
        <end position="384"/>
    </location>
</feature>
<evidence type="ECO:0000256" key="5">
    <source>
        <dbReference type="ARBA" id="ARBA00010810"/>
    </source>
</evidence>
<comment type="similarity">
    <text evidence="5">Belongs to the STT3 family.</text>
</comment>
<evidence type="ECO:0000259" key="21">
    <source>
        <dbReference type="Pfam" id="PF02516"/>
    </source>
</evidence>
<dbReference type="GO" id="GO:0018279">
    <property type="term" value="P:protein N-linked glycosylation via asparagine"/>
    <property type="evidence" value="ECO:0007669"/>
    <property type="project" value="TreeGrafter"/>
</dbReference>
<keyword evidence="15" id="KW-0325">Glycoprotein</keyword>
<accession>A0A167TI23</accession>